<dbReference type="EMBL" id="JXAL01000024">
    <property type="protein sequence ID" value="KIL35137.1"/>
    <property type="molecule type" value="Genomic_DNA"/>
</dbReference>
<organism evidence="1 2">
    <name type="scientific">Cohnella kolymensis</name>
    <dbReference type="NCBI Taxonomy" id="1590652"/>
    <lineage>
        <taxon>Bacteria</taxon>
        <taxon>Bacillati</taxon>
        <taxon>Bacillota</taxon>
        <taxon>Bacilli</taxon>
        <taxon>Bacillales</taxon>
        <taxon>Paenibacillaceae</taxon>
        <taxon>Cohnella</taxon>
    </lineage>
</organism>
<evidence type="ECO:0000313" key="1">
    <source>
        <dbReference type="EMBL" id="KIL35137.1"/>
    </source>
</evidence>
<sequence>MSNKHYHSEMEDIYQSYEWLIRDKLEQLDHLARKMCADMGTAGFSHANYTFFIQQKVKELVAEIIREGDLANGSDKNR</sequence>
<proteinExistence type="predicted"/>
<name>A0ABR5A2H3_9BACL</name>
<comment type="caution">
    <text evidence="1">The sequence shown here is derived from an EMBL/GenBank/DDBJ whole genome shotgun (WGS) entry which is preliminary data.</text>
</comment>
<dbReference type="RefSeq" id="WP_041065195.1">
    <property type="nucleotide sequence ID" value="NZ_JXAL01000024.1"/>
</dbReference>
<keyword evidence="2" id="KW-1185">Reference proteome</keyword>
<accession>A0ABR5A2H3</accession>
<gene>
    <name evidence="1" type="ORF">SD71_16020</name>
</gene>
<evidence type="ECO:0000313" key="2">
    <source>
        <dbReference type="Proteomes" id="UP000054526"/>
    </source>
</evidence>
<dbReference type="Proteomes" id="UP000054526">
    <property type="component" value="Unassembled WGS sequence"/>
</dbReference>
<reference evidence="1 2" key="1">
    <citation type="submission" date="2014-12" db="EMBL/GenBank/DDBJ databases">
        <title>Draft genome sequence of Cohnella kolymensis strain B-2846.</title>
        <authorList>
            <person name="Karlyshev A.V."/>
            <person name="Kudryashova E.B."/>
        </authorList>
    </citation>
    <scope>NUCLEOTIDE SEQUENCE [LARGE SCALE GENOMIC DNA]</scope>
    <source>
        <strain evidence="1 2">VKM B-2846</strain>
    </source>
</reference>
<protein>
    <submittedName>
        <fullName evidence="1">Uncharacterized protein</fullName>
    </submittedName>
</protein>